<organism evidence="1 2">
    <name type="scientific">Dictyobacter arantiisoli</name>
    <dbReference type="NCBI Taxonomy" id="2014874"/>
    <lineage>
        <taxon>Bacteria</taxon>
        <taxon>Bacillati</taxon>
        <taxon>Chloroflexota</taxon>
        <taxon>Ktedonobacteria</taxon>
        <taxon>Ktedonobacterales</taxon>
        <taxon>Dictyobacteraceae</taxon>
        <taxon>Dictyobacter</taxon>
    </lineage>
</organism>
<reference evidence="1 2" key="1">
    <citation type="submission" date="2019-01" db="EMBL/GenBank/DDBJ databases">
        <title>Draft genome sequence of Dictyobacter sp. Uno17.</title>
        <authorList>
            <person name="Wang C.M."/>
            <person name="Zheng Y."/>
            <person name="Sakai Y."/>
            <person name="Abe K."/>
            <person name="Yokota A."/>
            <person name="Yabe S."/>
        </authorList>
    </citation>
    <scope>NUCLEOTIDE SEQUENCE [LARGE SCALE GENOMIC DNA]</scope>
    <source>
        <strain evidence="1 2">Uno17</strain>
    </source>
</reference>
<accession>A0A5A5THX3</accession>
<protein>
    <submittedName>
        <fullName evidence="1">Uncharacterized protein</fullName>
    </submittedName>
</protein>
<comment type="caution">
    <text evidence="1">The sequence shown here is derived from an EMBL/GenBank/DDBJ whole genome shotgun (WGS) entry which is preliminary data.</text>
</comment>
<keyword evidence="2" id="KW-1185">Reference proteome</keyword>
<dbReference type="AlphaFoldDB" id="A0A5A5THX3"/>
<proteinExistence type="predicted"/>
<evidence type="ECO:0000313" key="2">
    <source>
        <dbReference type="Proteomes" id="UP000322530"/>
    </source>
</evidence>
<dbReference type="EMBL" id="BIXY01000084">
    <property type="protein sequence ID" value="GCF10825.1"/>
    <property type="molecule type" value="Genomic_DNA"/>
</dbReference>
<sequence length="56" mass="6188">MARKASSATGTGTLCVLEPRYPQQALTQFFLSYTVTLIDTVYPIEGEKVKHTIKAI</sequence>
<evidence type="ECO:0000313" key="1">
    <source>
        <dbReference type="EMBL" id="GCF10825.1"/>
    </source>
</evidence>
<name>A0A5A5THX3_9CHLR</name>
<gene>
    <name evidence="1" type="ORF">KDI_43890</name>
</gene>
<dbReference type="Proteomes" id="UP000322530">
    <property type="component" value="Unassembled WGS sequence"/>
</dbReference>
<dbReference type="RefSeq" id="WP_172632340.1">
    <property type="nucleotide sequence ID" value="NZ_BIXY01000084.1"/>
</dbReference>